<dbReference type="AlphaFoldDB" id="L8GNF1"/>
<accession>L8GNF1</accession>
<evidence type="ECO:0000313" key="1">
    <source>
        <dbReference type="EMBL" id="ELR14354.1"/>
    </source>
</evidence>
<dbReference type="VEuPathDB" id="AmoebaDB:ACA1_333720"/>
<sequence length="123" mass="13274">MAILLALAKVVFTSENGCNQANGVETCGGKVVYNFNTSTCYAYSGYYLASDFTNLFVQYVNQPGAVGWATFFFTGNQCSSSTLTGGYIGFCPDNTCCVAPLRIGNYTLGCFEVKGPRKTNHHL</sequence>
<reference evidence="1 2" key="1">
    <citation type="journal article" date="2013" name="Genome Biol.">
        <title>Genome of Acanthamoeba castellanii highlights extensive lateral gene transfer and early evolution of tyrosine kinase signaling.</title>
        <authorList>
            <person name="Clarke M."/>
            <person name="Lohan A.J."/>
            <person name="Liu B."/>
            <person name="Lagkouvardos I."/>
            <person name="Roy S."/>
            <person name="Zafar N."/>
            <person name="Bertelli C."/>
            <person name="Schilde C."/>
            <person name="Kianianmomeni A."/>
            <person name="Burglin T.R."/>
            <person name="Frech C."/>
            <person name="Turcotte B."/>
            <person name="Kopec K.O."/>
            <person name="Synnott J.M."/>
            <person name="Choo C."/>
            <person name="Paponov I."/>
            <person name="Finkler A."/>
            <person name="Soon Heng Tan C."/>
            <person name="Hutchins A.P."/>
            <person name="Weinmeier T."/>
            <person name="Rattei T."/>
            <person name="Chu J.S."/>
            <person name="Gimenez G."/>
            <person name="Irimia M."/>
            <person name="Rigden D.J."/>
            <person name="Fitzpatrick D.A."/>
            <person name="Lorenzo-Morales J."/>
            <person name="Bateman A."/>
            <person name="Chiu C.H."/>
            <person name="Tang P."/>
            <person name="Hegemann P."/>
            <person name="Fromm H."/>
            <person name="Raoult D."/>
            <person name="Greub G."/>
            <person name="Miranda-Saavedra D."/>
            <person name="Chen N."/>
            <person name="Nash P."/>
            <person name="Ginger M.L."/>
            <person name="Horn M."/>
            <person name="Schaap P."/>
            <person name="Caler L."/>
            <person name="Loftus B."/>
        </authorList>
    </citation>
    <scope>NUCLEOTIDE SEQUENCE [LARGE SCALE GENOMIC DNA]</scope>
    <source>
        <strain evidence="1 2">Neff</strain>
    </source>
</reference>
<dbReference type="KEGG" id="acan:ACA1_333720"/>
<name>L8GNF1_ACACF</name>
<proteinExistence type="predicted"/>
<protein>
    <submittedName>
        <fullName evidence="1">Uncharacterized protein</fullName>
    </submittedName>
</protein>
<gene>
    <name evidence="1" type="ORF">ACA1_333720</name>
</gene>
<dbReference type="RefSeq" id="XP_004336367.1">
    <property type="nucleotide sequence ID" value="XM_004336319.1"/>
</dbReference>
<dbReference type="EMBL" id="KB008057">
    <property type="protein sequence ID" value="ELR14354.1"/>
    <property type="molecule type" value="Genomic_DNA"/>
</dbReference>
<dbReference type="GeneID" id="14914934"/>
<keyword evidence="2" id="KW-1185">Reference proteome</keyword>
<organism evidence="1 2">
    <name type="scientific">Acanthamoeba castellanii (strain ATCC 30010 / Neff)</name>
    <dbReference type="NCBI Taxonomy" id="1257118"/>
    <lineage>
        <taxon>Eukaryota</taxon>
        <taxon>Amoebozoa</taxon>
        <taxon>Discosea</taxon>
        <taxon>Longamoebia</taxon>
        <taxon>Centramoebida</taxon>
        <taxon>Acanthamoebidae</taxon>
        <taxon>Acanthamoeba</taxon>
    </lineage>
</organism>
<evidence type="ECO:0000313" key="2">
    <source>
        <dbReference type="Proteomes" id="UP000011083"/>
    </source>
</evidence>
<dbReference type="Proteomes" id="UP000011083">
    <property type="component" value="Unassembled WGS sequence"/>
</dbReference>